<organism evidence="1 2">
    <name type="scientific">Gossypium harknessii</name>
    <dbReference type="NCBI Taxonomy" id="34285"/>
    <lineage>
        <taxon>Eukaryota</taxon>
        <taxon>Viridiplantae</taxon>
        <taxon>Streptophyta</taxon>
        <taxon>Embryophyta</taxon>
        <taxon>Tracheophyta</taxon>
        <taxon>Spermatophyta</taxon>
        <taxon>Magnoliopsida</taxon>
        <taxon>eudicotyledons</taxon>
        <taxon>Gunneridae</taxon>
        <taxon>Pentapetalae</taxon>
        <taxon>rosids</taxon>
        <taxon>malvids</taxon>
        <taxon>Malvales</taxon>
        <taxon>Malvaceae</taxon>
        <taxon>Malvoideae</taxon>
        <taxon>Gossypium</taxon>
    </lineage>
</organism>
<accession>A0A7J9HBM7</accession>
<dbReference type="AlphaFoldDB" id="A0A7J9HBM7"/>
<evidence type="ECO:0000313" key="1">
    <source>
        <dbReference type="EMBL" id="MBA0807038.1"/>
    </source>
</evidence>
<sequence>MLGSEDETVAEESNNIELVSLVNSVDGR</sequence>
<comment type="caution">
    <text evidence="1">The sequence shown here is derived from an EMBL/GenBank/DDBJ whole genome shotgun (WGS) entry which is preliminary data.</text>
</comment>
<gene>
    <name evidence="1" type="ORF">Gohar_022868</name>
</gene>
<proteinExistence type="predicted"/>
<dbReference type="EMBL" id="JABFAD010000009">
    <property type="protein sequence ID" value="MBA0807038.1"/>
    <property type="molecule type" value="Genomic_DNA"/>
</dbReference>
<protein>
    <submittedName>
        <fullName evidence="1">Uncharacterized protein</fullName>
    </submittedName>
</protein>
<reference evidence="1 2" key="1">
    <citation type="journal article" date="2019" name="Genome Biol. Evol.">
        <title>Insights into the evolution of the New World diploid cottons (Gossypium, subgenus Houzingenia) based on genome sequencing.</title>
        <authorList>
            <person name="Grover C.E."/>
            <person name="Arick M.A. 2nd"/>
            <person name="Thrash A."/>
            <person name="Conover J.L."/>
            <person name="Sanders W.S."/>
            <person name="Peterson D.G."/>
            <person name="Frelichowski J.E."/>
            <person name="Scheffler J.A."/>
            <person name="Scheffler B.E."/>
            <person name="Wendel J.F."/>
        </authorList>
    </citation>
    <scope>NUCLEOTIDE SEQUENCE [LARGE SCALE GENOMIC DNA]</scope>
    <source>
        <strain evidence="1">0</strain>
        <tissue evidence="1">Leaf</tissue>
    </source>
</reference>
<evidence type="ECO:0000313" key="2">
    <source>
        <dbReference type="Proteomes" id="UP000593560"/>
    </source>
</evidence>
<name>A0A7J9HBM7_9ROSI</name>
<dbReference type="Proteomes" id="UP000593560">
    <property type="component" value="Unassembled WGS sequence"/>
</dbReference>
<keyword evidence="2" id="KW-1185">Reference proteome</keyword>